<dbReference type="PANTHER" id="PTHR30619:SF1">
    <property type="entry name" value="RECOMBINATION PROTEIN 2"/>
    <property type="match status" value="1"/>
</dbReference>
<accession>A0ABP7BXH2</accession>
<evidence type="ECO:0000313" key="3">
    <source>
        <dbReference type="Proteomes" id="UP001500752"/>
    </source>
</evidence>
<evidence type="ECO:0000259" key="1">
    <source>
        <dbReference type="Pfam" id="PF00753"/>
    </source>
</evidence>
<dbReference type="RefSeq" id="WP_345148734.1">
    <property type="nucleotide sequence ID" value="NZ_BAABEO010000008.1"/>
</dbReference>
<evidence type="ECO:0000313" key="2">
    <source>
        <dbReference type="EMBL" id="GAA3672532.1"/>
    </source>
</evidence>
<reference evidence="3" key="1">
    <citation type="journal article" date="2019" name="Int. J. Syst. Evol. Microbiol.">
        <title>The Global Catalogue of Microorganisms (GCM) 10K type strain sequencing project: providing services to taxonomists for standard genome sequencing and annotation.</title>
        <authorList>
            <consortium name="The Broad Institute Genomics Platform"/>
            <consortium name="The Broad Institute Genome Sequencing Center for Infectious Disease"/>
            <person name="Wu L."/>
            <person name="Ma J."/>
        </authorList>
    </citation>
    <scope>NUCLEOTIDE SEQUENCE [LARGE SCALE GENOMIC DNA]</scope>
    <source>
        <strain evidence="3">JCM 30742</strain>
    </source>
</reference>
<sequence>MAPEETGRVRLDMLPGIDGDALLLQYTVPPGSPGAGTRRILIDGGRTGSYPLFTPLLAGPDGSRPALDVVVVTHVDQDHVLGILALLEDPDRPEIRDVWFNGYDHLIGDGFEHFGPRDGELLTDAIEHQQLGWNTAFARRSVLAGRSAEPFGDGSVFTVLSPDRDQLRRLEPVWVKECARHGLIPGTDPVPPAPSGFESFGSPDIEALAATPFSPDSSRTNATSIGFLFEYARVRLVFTGDGSDARLAASLRPLAEAAGGRLRIDALKVSHHGSAANLSRELLELLDCPRYLISTSGARHHHPDAAAIARILKYGGEHKELVFNYAERAAAWDVAEWRQLYGYTVRGPDPGADGFTALHFPTAGTADG</sequence>
<feature type="domain" description="Metallo-beta-lactamase" evidence="1">
    <location>
        <begin position="36"/>
        <end position="90"/>
    </location>
</feature>
<comment type="caution">
    <text evidence="2">The sequence shown here is derived from an EMBL/GenBank/DDBJ whole genome shotgun (WGS) entry which is preliminary data.</text>
</comment>
<dbReference type="Proteomes" id="UP001500752">
    <property type="component" value="Unassembled WGS sequence"/>
</dbReference>
<dbReference type="Pfam" id="PF00753">
    <property type="entry name" value="Lactamase_B"/>
    <property type="match status" value="1"/>
</dbReference>
<name>A0ABP7BXH2_9MICC</name>
<dbReference type="InterPro" id="IPR036866">
    <property type="entry name" value="RibonucZ/Hydroxyglut_hydro"/>
</dbReference>
<keyword evidence="3" id="KW-1185">Reference proteome</keyword>
<organism evidence="2 3">
    <name type="scientific">Arthrobacter ginkgonis</name>
    <dbReference type="NCBI Taxonomy" id="1630594"/>
    <lineage>
        <taxon>Bacteria</taxon>
        <taxon>Bacillati</taxon>
        <taxon>Actinomycetota</taxon>
        <taxon>Actinomycetes</taxon>
        <taxon>Micrococcales</taxon>
        <taxon>Micrococcaceae</taxon>
        <taxon>Arthrobacter</taxon>
    </lineage>
</organism>
<protein>
    <recommendedName>
        <fullName evidence="1">Metallo-beta-lactamase domain-containing protein</fullName>
    </recommendedName>
</protein>
<dbReference type="InterPro" id="IPR001279">
    <property type="entry name" value="Metallo-B-lactamas"/>
</dbReference>
<dbReference type="SUPFAM" id="SSF56281">
    <property type="entry name" value="Metallo-hydrolase/oxidoreductase"/>
    <property type="match status" value="1"/>
</dbReference>
<proteinExistence type="predicted"/>
<dbReference type="EMBL" id="BAABEO010000008">
    <property type="protein sequence ID" value="GAA3672532.1"/>
    <property type="molecule type" value="Genomic_DNA"/>
</dbReference>
<dbReference type="PANTHER" id="PTHR30619">
    <property type="entry name" value="DNA INTERNALIZATION/COMPETENCE PROTEIN COMEC/REC2"/>
    <property type="match status" value="1"/>
</dbReference>
<gene>
    <name evidence="2" type="ORF">GCM10023081_08600</name>
</gene>
<dbReference type="InterPro" id="IPR052159">
    <property type="entry name" value="Competence_DNA_uptake"/>
</dbReference>
<dbReference type="Gene3D" id="3.60.15.10">
    <property type="entry name" value="Ribonuclease Z/Hydroxyacylglutathione hydrolase-like"/>
    <property type="match status" value="1"/>
</dbReference>